<feature type="compositionally biased region" description="Acidic residues" evidence="1">
    <location>
        <begin position="274"/>
        <end position="288"/>
    </location>
</feature>
<feature type="region of interest" description="Disordered" evidence="1">
    <location>
        <begin position="580"/>
        <end position="610"/>
    </location>
</feature>
<dbReference type="Pfam" id="PF14479">
    <property type="entry name" value="HeLo"/>
    <property type="match status" value="1"/>
</dbReference>
<dbReference type="SUPFAM" id="SSF56112">
    <property type="entry name" value="Protein kinase-like (PK-like)"/>
    <property type="match status" value="1"/>
</dbReference>
<evidence type="ECO:0000313" key="4">
    <source>
        <dbReference type="Proteomes" id="UP000799766"/>
    </source>
</evidence>
<dbReference type="InterPro" id="IPR000719">
    <property type="entry name" value="Prot_kinase_dom"/>
</dbReference>
<evidence type="ECO:0000313" key="3">
    <source>
        <dbReference type="EMBL" id="KAF2457994.1"/>
    </source>
</evidence>
<feature type="domain" description="Protein kinase" evidence="2">
    <location>
        <begin position="341"/>
        <end position="713"/>
    </location>
</feature>
<sequence>MADAVSLSFQVFSICIKGYQLLSDAKDMPKEWHHLRIRLKTEQYRLIDWAHVAQLDEAGDKLLISNASKGLFLDVLDEQQKLLLGFGKYDERHKKFSRPMLVELAEEAGGAIPGPPPYNSDGYDGGDSGPCSPTIARAETGDIQKRFPQSEELLQKSLAFMDKTRLFPKRLRWALWDQSKVETLIAKLSCLNDFLKELLDRRQLATLAEHSMRTNYQIIQLHSKVDHLMELIAAQRLGTSLSAVAGNRQGASLSLGDNAGSPVRSYMRARGFEDEGSADEDADGDGVADGERRDRERRPGLADLAGFKALSSAINAEQVTDEFAGHLAPGLTRREIEDVELRRREIELIGEDGDCYGGNDDGGATDGCGADSWRAEAWFKPRAGQTRRVWIEWKRYDPVTFEGTPDPKTEARVRALATLLAKNNRADRLRDAFGAPHCLGYFRDVDDEDEETEGGVVVSPTKEPDQRCRFGLVFEKPGGVRPDTRPVSLLELLRDAGRDVPSLTDRIALARTVAECLERLHAVDWLHKGLRSDNIVFFPDEAGNVHLSRPFVSGFDYSRPAMNEDMTEKPPENPACDLYRHPKVHGGVRDLPPQTPPHASPHSHQSASSSSAFKKSYDIYSLGVILLEIARWQPLDKMLGIPDIDRAKPKQTRLVRNRLLREKEFLGFIRSYLGNTFEEVVRACLVGPKAFGIAEDADEKDGLVGEVLQRAFYANVVGKLVEMRV</sequence>
<feature type="compositionally biased region" description="Low complexity" evidence="1">
    <location>
        <begin position="600"/>
        <end position="610"/>
    </location>
</feature>
<accession>A0A6A6P2D8</accession>
<dbReference type="PANTHER" id="PTHR37542">
    <property type="entry name" value="HELO DOMAIN-CONTAINING PROTEIN-RELATED"/>
    <property type="match status" value="1"/>
</dbReference>
<name>A0A6A6P2D8_9PEZI</name>
<keyword evidence="4" id="KW-1185">Reference proteome</keyword>
<dbReference type="AlphaFoldDB" id="A0A6A6P2D8"/>
<evidence type="ECO:0000259" key="2">
    <source>
        <dbReference type="PROSITE" id="PS50011"/>
    </source>
</evidence>
<dbReference type="Gene3D" id="1.10.510.10">
    <property type="entry name" value="Transferase(Phosphotransferase) domain 1"/>
    <property type="match status" value="1"/>
</dbReference>
<dbReference type="InterPro" id="IPR011009">
    <property type="entry name" value="Kinase-like_dom_sf"/>
</dbReference>
<proteinExistence type="predicted"/>
<dbReference type="GO" id="GO:0005524">
    <property type="term" value="F:ATP binding"/>
    <property type="evidence" value="ECO:0007669"/>
    <property type="project" value="InterPro"/>
</dbReference>
<dbReference type="InterPro" id="IPR038305">
    <property type="entry name" value="HeLo_sf"/>
</dbReference>
<dbReference type="OrthoDB" id="1911848at2759"/>
<keyword evidence="3" id="KW-0034">Amyloid</keyword>
<keyword evidence="3" id="KW-0640">Prion</keyword>
<dbReference type="PROSITE" id="PS50011">
    <property type="entry name" value="PROTEIN_KINASE_DOM"/>
    <property type="match status" value="1"/>
</dbReference>
<evidence type="ECO:0000256" key="1">
    <source>
        <dbReference type="SAM" id="MobiDB-lite"/>
    </source>
</evidence>
<protein>
    <submittedName>
        <fullName evidence="3">Prion-inhibition and propagation-domain-containing protein</fullName>
    </submittedName>
</protein>
<dbReference type="Gene3D" id="1.20.120.1020">
    <property type="entry name" value="Prion-inhibition and propagation, HeLo domain"/>
    <property type="match status" value="1"/>
</dbReference>
<dbReference type="InterPro" id="IPR029498">
    <property type="entry name" value="HeLo_dom"/>
</dbReference>
<feature type="compositionally biased region" description="Basic and acidic residues" evidence="1">
    <location>
        <begin position="289"/>
        <end position="298"/>
    </location>
</feature>
<dbReference type="GO" id="GO:0004672">
    <property type="term" value="F:protein kinase activity"/>
    <property type="evidence" value="ECO:0007669"/>
    <property type="project" value="InterPro"/>
</dbReference>
<organism evidence="3 4">
    <name type="scientific">Lineolata rhizophorae</name>
    <dbReference type="NCBI Taxonomy" id="578093"/>
    <lineage>
        <taxon>Eukaryota</taxon>
        <taxon>Fungi</taxon>
        <taxon>Dikarya</taxon>
        <taxon>Ascomycota</taxon>
        <taxon>Pezizomycotina</taxon>
        <taxon>Dothideomycetes</taxon>
        <taxon>Dothideomycetes incertae sedis</taxon>
        <taxon>Lineolatales</taxon>
        <taxon>Lineolataceae</taxon>
        <taxon>Lineolata</taxon>
    </lineage>
</organism>
<dbReference type="EMBL" id="MU001679">
    <property type="protein sequence ID" value="KAF2457994.1"/>
    <property type="molecule type" value="Genomic_DNA"/>
</dbReference>
<dbReference type="PANTHER" id="PTHR37542:SF1">
    <property type="entry name" value="PRION-INHIBITION AND PROPAGATION HELO DOMAIN-CONTAINING PROTEIN"/>
    <property type="match status" value="1"/>
</dbReference>
<reference evidence="3" key="1">
    <citation type="journal article" date="2020" name="Stud. Mycol.">
        <title>101 Dothideomycetes genomes: a test case for predicting lifestyles and emergence of pathogens.</title>
        <authorList>
            <person name="Haridas S."/>
            <person name="Albert R."/>
            <person name="Binder M."/>
            <person name="Bloem J."/>
            <person name="Labutti K."/>
            <person name="Salamov A."/>
            <person name="Andreopoulos B."/>
            <person name="Baker S."/>
            <person name="Barry K."/>
            <person name="Bills G."/>
            <person name="Bluhm B."/>
            <person name="Cannon C."/>
            <person name="Castanera R."/>
            <person name="Culley D."/>
            <person name="Daum C."/>
            <person name="Ezra D."/>
            <person name="Gonzalez J."/>
            <person name="Henrissat B."/>
            <person name="Kuo A."/>
            <person name="Liang C."/>
            <person name="Lipzen A."/>
            <person name="Lutzoni F."/>
            <person name="Magnuson J."/>
            <person name="Mondo S."/>
            <person name="Nolan M."/>
            <person name="Ohm R."/>
            <person name="Pangilinan J."/>
            <person name="Park H.-J."/>
            <person name="Ramirez L."/>
            <person name="Alfaro M."/>
            <person name="Sun H."/>
            <person name="Tritt A."/>
            <person name="Yoshinaga Y."/>
            <person name="Zwiers L.-H."/>
            <person name="Turgeon B."/>
            <person name="Goodwin S."/>
            <person name="Spatafora J."/>
            <person name="Crous P."/>
            <person name="Grigoriev I."/>
        </authorList>
    </citation>
    <scope>NUCLEOTIDE SEQUENCE</scope>
    <source>
        <strain evidence="3">ATCC 16933</strain>
    </source>
</reference>
<feature type="region of interest" description="Disordered" evidence="1">
    <location>
        <begin position="272"/>
        <end position="298"/>
    </location>
</feature>
<dbReference type="Proteomes" id="UP000799766">
    <property type="component" value="Unassembled WGS sequence"/>
</dbReference>
<gene>
    <name evidence="3" type="ORF">BDY21DRAFT_21026</name>
</gene>